<dbReference type="OrthoDB" id="5517163at2"/>
<dbReference type="Gene3D" id="3.30.70.120">
    <property type="match status" value="1"/>
</dbReference>
<organism evidence="1 2">
    <name type="scientific">Porphyromonas gingivicanis</name>
    <dbReference type="NCBI Taxonomy" id="266762"/>
    <lineage>
        <taxon>Bacteria</taxon>
        <taxon>Pseudomonadati</taxon>
        <taxon>Bacteroidota</taxon>
        <taxon>Bacteroidia</taxon>
        <taxon>Bacteroidales</taxon>
        <taxon>Porphyromonadaceae</taxon>
        <taxon>Porphyromonas</taxon>
    </lineage>
</organism>
<dbReference type="GO" id="GO:0030234">
    <property type="term" value="F:enzyme regulator activity"/>
    <property type="evidence" value="ECO:0007669"/>
    <property type="project" value="InterPro"/>
</dbReference>
<evidence type="ECO:0000313" key="1">
    <source>
        <dbReference type="EMBL" id="KGN99092.1"/>
    </source>
</evidence>
<proteinExistence type="predicted"/>
<dbReference type="GO" id="GO:0006808">
    <property type="term" value="P:regulation of nitrogen utilization"/>
    <property type="evidence" value="ECO:0007669"/>
    <property type="project" value="InterPro"/>
</dbReference>
<dbReference type="SUPFAM" id="SSF54913">
    <property type="entry name" value="GlnB-like"/>
    <property type="match status" value="1"/>
</dbReference>
<dbReference type="InterPro" id="IPR002187">
    <property type="entry name" value="N-reg_PII"/>
</dbReference>
<keyword evidence="2" id="KW-1185">Reference proteome</keyword>
<protein>
    <recommendedName>
        <fullName evidence="3">Nitrogen regulatory protein P-II</fullName>
    </recommendedName>
</protein>
<dbReference type="AlphaFoldDB" id="A0A0A2G9H1"/>
<dbReference type="InterPro" id="IPR015867">
    <property type="entry name" value="N-reg_PII/ATP_PRibTrfase_C"/>
</dbReference>
<name>A0A0A2G9H1_9PORP</name>
<dbReference type="NCBIfam" id="NF045581">
    <property type="entry name" value="PG0541_fam"/>
    <property type="match status" value="1"/>
</dbReference>
<comment type="caution">
    <text evidence="1">The sequence shown here is derived from an EMBL/GenBank/DDBJ whole genome shotgun (WGS) entry which is preliminary data.</text>
</comment>
<dbReference type="Pfam" id="PF00543">
    <property type="entry name" value="P-II"/>
    <property type="match status" value="1"/>
</dbReference>
<dbReference type="STRING" id="266762.HQ36_01085"/>
<evidence type="ECO:0000313" key="2">
    <source>
        <dbReference type="Proteomes" id="UP000030134"/>
    </source>
</evidence>
<reference evidence="1 2" key="1">
    <citation type="submission" date="2014-08" db="EMBL/GenBank/DDBJ databases">
        <title>Porphyromonas gingivicanis strain:COT-022_OH1391 Genome sequencing.</title>
        <authorList>
            <person name="Wallis C."/>
            <person name="Deusch O."/>
            <person name="O'Flynn C."/>
            <person name="Davis I."/>
            <person name="Jospin G."/>
            <person name="Darling A.E."/>
            <person name="Coil D.A."/>
            <person name="Alexiev A."/>
            <person name="Horsfall A."/>
            <person name="Kirkwood N."/>
            <person name="Harris S."/>
            <person name="Eisen J.A."/>
        </authorList>
    </citation>
    <scope>NUCLEOTIDE SEQUENCE [LARGE SCALE GENOMIC DNA]</scope>
    <source>
        <strain evidence="2">COT-022 OH1391</strain>
    </source>
</reference>
<dbReference type="eggNOG" id="COG0347">
    <property type="taxonomic scope" value="Bacteria"/>
</dbReference>
<dbReference type="RefSeq" id="WP_036882740.1">
    <property type="nucleotide sequence ID" value="NZ_JQZW01000002.1"/>
</dbReference>
<dbReference type="EMBL" id="JQZW01000002">
    <property type="protein sequence ID" value="KGN99092.1"/>
    <property type="molecule type" value="Genomic_DNA"/>
</dbReference>
<gene>
    <name evidence="1" type="ORF">HQ36_01085</name>
</gene>
<dbReference type="Proteomes" id="UP000030134">
    <property type="component" value="Unassembled WGS sequence"/>
</dbReference>
<sequence length="100" mass="11115">MESQKIVFISFNQALHGLVIKALSRLNLKGYTQWEEIQGAGSHTGNPHLGTHAWPTLNGALLVACSEERAHKLLDALAEIDRENPLQGLRAFLWSVERSI</sequence>
<evidence type="ECO:0008006" key="3">
    <source>
        <dbReference type="Google" id="ProtNLM"/>
    </source>
</evidence>
<accession>A0A0A2G9H1</accession>
<dbReference type="InterPro" id="IPR011322">
    <property type="entry name" value="N-reg_PII-like_a/b"/>
</dbReference>